<sequence>MTDSGRSEPAEPSAYGPLLDGMDGSGTEVDPYVVTDVRELQAIDADLTAHYVLGNDIDAEDTAVWNDGDGFDPIGDSDPKQDQFRGSFDGRGHEIRNLTIDRPNRNAVGLFSVVSGVQIKAVDFVDCRVVGAGGVGGLAGMSSATVEDVSVVGEIEGRGIVGGLIGVNSGTVRDSESSGLVAADLESGGLVGKNRGDGRIETVTVTADVVLRAEDPSPATNEGNRIGGLVGTNEGVVRASHARGDVDGYISAGGFAGKNTGTITDSAATGATEGESNIGGFVGENHGTRSEIVDSEAEAAVVGDGLSVGGFAGENHGTIADTTATVDIEVESTNTGGFVGDNDGTITGSRTAGTLEGTGDSIGGFAGKNSGDVTGSATDVDVRGEGLTGGGFVGKNEGSIIRCLASGDLLPDWRTAGGLVGKNFGDVRQSLATGEVIGERTIGGLAGTNAGRMTNCLATTKLYGPSSVGALVGRLGSSASESDDLTTVRTSYWDIDVVEKSDAVGTVVSGDGETVVKSVEGFETGMLQGQSASATLSAFDFDGGWQTVSDGYPEPRLLDADADDSTLDPAPDVDDYDKILADATGTGTEDDPYVITSVEELQAIDADLGAHYVLGRDVDASATAGWNDGDGFDPIGAIHPDEQRGFTGTLDGKGNEIVGLEIDHRDRGTGMFAAIDGGTVHDLTLSAVRITGYKLVGGLCGQNTGSLVGTTVDGEVTGTEGVGMLVGANRSDGTFRGVSADGDVSATSIVGGLVGVNSGEIDDATVTITLDADESAGGVAGHNLATIKRADVTVKYSDGSYVGGVAGRNGEEATIRESLTSVDLTGAFRGGGIVGHNQGSIVEVIATGNTSGWSCVGGVVGINVGRIRDTLSRCSVSGQQAIGGLVGINAGLLAESLGVGDTSAQMSVLDNIGGIVGLLNTTETTETTIRNVYYDADSASCDGAIGTDAEAATVESVSGFETNTLCGAAAADYLSGLDFEATWTVSADADEYPRLRALS</sequence>
<accession>A0A6C0UIX4</accession>
<evidence type="ECO:0000313" key="2">
    <source>
        <dbReference type="EMBL" id="QIB74251.1"/>
    </source>
</evidence>
<evidence type="ECO:0000256" key="1">
    <source>
        <dbReference type="SAM" id="MobiDB-lite"/>
    </source>
</evidence>
<dbReference type="GeneID" id="44079350"/>
<dbReference type="Gene3D" id="2.160.20.110">
    <property type="match status" value="4"/>
</dbReference>
<dbReference type="EMBL" id="CP048739">
    <property type="protein sequence ID" value="QIB74251.1"/>
    <property type="molecule type" value="Genomic_DNA"/>
</dbReference>
<dbReference type="RefSeq" id="WP_163486187.1">
    <property type="nucleotide sequence ID" value="NZ_CP048739.1"/>
</dbReference>
<dbReference type="AlphaFoldDB" id="A0A6C0UIX4"/>
<proteinExistence type="predicted"/>
<dbReference type="Proteomes" id="UP000465846">
    <property type="component" value="Chromosome"/>
</dbReference>
<evidence type="ECO:0008006" key="4">
    <source>
        <dbReference type="Google" id="ProtNLM"/>
    </source>
</evidence>
<gene>
    <name evidence="2" type="ORF">G3I44_08075</name>
</gene>
<protein>
    <recommendedName>
        <fullName evidence="4">GLUG domain-containing protein</fullName>
    </recommendedName>
</protein>
<organism evidence="2 3">
    <name type="scientific">Halogeometricum borinquense</name>
    <dbReference type="NCBI Taxonomy" id="60847"/>
    <lineage>
        <taxon>Archaea</taxon>
        <taxon>Methanobacteriati</taxon>
        <taxon>Methanobacteriota</taxon>
        <taxon>Stenosarchaea group</taxon>
        <taxon>Halobacteria</taxon>
        <taxon>Halobacteriales</taxon>
        <taxon>Haloferacaceae</taxon>
        <taxon>Halogeometricum</taxon>
    </lineage>
</organism>
<feature type="region of interest" description="Disordered" evidence="1">
    <location>
        <begin position="1"/>
        <end position="27"/>
    </location>
</feature>
<reference evidence="2 3" key="1">
    <citation type="submission" date="2020-02" db="EMBL/GenBank/DDBJ databases">
        <title>Whole genome sequence of Halogeometricum borinquense strain wsp4.</title>
        <authorList>
            <person name="Verma D.K."/>
            <person name="Gopal K."/>
            <person name="Prasad E.S."/>
        </authorList>
    </citation>
    <scope>NUCLEOTIDE SEQUENCE [LARGE SCALE GENOMIC DNA]</scope>
    <source>
        <strain evidence="3">wsp4</strain>
    </source>
</reference>
<name>A0A6C0UIX4_9EURY</name>
<evidence type="ECO:0000313" key="3">
    <source>
        <dbReference type="Proteomes" id="UP000465846"/>
    </source>
</evidence>